<dbReference type="Proteomes" id="UP000078397">
    <property type="component" value="Unassembled WGS sequence"/>
</dbReference>
<gene>
    <name evidence="1" type="ORF">VFPPC_16985</name>
</gene>
<name>A0A179EZ31_METCM</name>
<sequence>MSDSGTVLGIPVPGCARVLAGTTPAYPSHQGDELAPGLLIAFGKKFNKPRHEIKYESQLSYGLSDIVILLERPYVEDYHVNFETIVQKSPTLRAVDELIRFSSCGARSIFTVTVLNTFPMQPDKKDKSLDEACHRLVGQVLQSFHPSCAVNNTDCRPEYRALLIHHFLAAFRALLGHHTDLPEYVEPIRQLCLQSGQRRTKPRLYSWQAAEHIEEAICRGYIGPNDGRGGHRMEIQNKPRMEKLQGRAKVVCRMYSKLEALAQGKFNPGALALAKIMTFFWKDHFTPEPIFQQVLFLLQTQGNRQSGWFASRPPESETDTLASVVDNFTALKLNEALGHVSDGSATDGKQRFNAVIGATKSYLTQSSVMELITTFRIASSLRYCETMADLPAGENLEFVLRSSQFWQLEELHGSVST</sequence>
<proteinExistence type="predicted"/>
<dbReference type="EMBL" id="LSBJ02000016">
    <property type="protein sequence ID" value="OAQ58454.1"/>
    <property type="molecule type" value="Genomic_DNA"/>
</dbReference>
<comment type="caution">
    <text evidence="1">The sequence shown here is derived from an EMBL/GenBank/DDBJ whole genome shotgun (WGS) entry which is preliminary data.</text>
</comment>
<organism evidence="1 2">
    <name type="scientific">Pochonia chlamydosporia 170</name>
    <dbReference type="NCBI Taxonomy" id="1380566"/>
    <lineage>
        <taxon>Eukaryota</taxon>
        <taxon>Fungi</taxon>
        <taxon>Dikarya</taxon>
        <taxon>Ascomycota</taxon>
        <taxon>Pezizomycotina</taxon>
        <taxon>Sordariomycetes</taxon>
        <taxon>Hypocreomycetidae</taxon>
        <taxon>Hypocreales</taxon>
        <taxon>Clavicipitaceae</taxon>
        <taxon>Pochonia</taxon>
    </lineage>
</organism>
<evidence type="ECO:0000313" key="2">
    <source>
        <dbReference type="Proteomes" id="UP000078397"/>
    </source>
</evidence>
<dbReference type="OrthoDB" id="2832510at2759"/>
<dbReference type="KEGG" id="pchm:VFPPC_16985"/>
<accession>A0A179EZ31</accession>
<reference evidence="1 2" key="1">
    <citation type="journal article" date="2016" name="PLoS Pathog.">
        <title>Biosynthesis of antibiotic leucinostatins in bio-control fungus Purpureocillium lilacinum and their inhibition on phytophthora revealed by genome mining.</title>
        <authorList>
            <person name="Wang G."/>
            <person name="Liu Z."/>
            <person name="Lin R."/>
            <person name="Li E."/>
            <person name="Mao Z."/>
            <person name="Ling J."/>
            <person name="Yang Y."/>
            <person name="Yin W.B."/>
            <person name="Xie B."/>
        </authorList>
    </citation>
    <scope>NUCLEOTIDE SEQUENCE [LARGE SCALE GENOMIC DNA]</scope>
    <source>
        <strain evidence="1">170</strain>
    </source>
</reference>
<protein>
    <submittedName>
        <fullName evidence="1">Elicitin domain-containing protein</fullName>
    </submittedName>
</protein>
<evidence type="ECO:0000313" key="1">
    <source>
        <dbReference type="EMBL" id="OAQ58454.1"/>
    </source>
</evidence>
<dbReference type="GeneID" id="28858731"/>
<dbReference type="AlphaFoldDB" id="A0A179EZ31"/>
<keyword evidence="2" id="KW-1185">Reference proteome</keyword>
<dbReference type="RefSeq" id="XP_018136614.1">
    <property type="nucleotide sequence ID" value="XM_018294737.1"/>
</dbReference>